<sequence>MATRSLGPEFGAWYAENNPTTEQSVIARLTPESWLTCDFAKGMG</sequence>
<organism evidence="1">
    <name type="scientific">freshwater metagenome</name>
    <dbReference type="NCBI Taxonomy" id="449393"/>
    <lineage>
        <taxon>unclassified sequences</taxon>
        <taxon>metagenomes</taxon>
        <taxon>ecological metagenomes</taxon>
    </lineage>
</organism>
<accession>A0A6J7ELV0</accession>
<proteinExistence type="predicted"/>
<reference evidence="1" key="1">
    <citation type="submission" date="2020-05" db="EMBL/GenBank/DDBJ databases">
        <authorList>
            <person name="Chiriac C."/>
            <person name="Salcher M."/>
            <person name="Ghai R."/>
            <person name="Kavagutti S V."/>
        </authorList>
    </citation>
    <scope>NUCLEOTIDE SEQUENCE</scope>
</reference>
<protein>
    <submittedName>
        <fullName evidence="1">Unannotated protein</fullName>
    </submittedName>
</protein>
<evidence type="ECO:0000313" key="1">
    <source>
        <dbReference type="EMBL" id="CAB4884026.1"/>
    </source>
</evidence>
<dbReference type="EMBL" id="CAFBLP010000048">
    <property type="protein sequence ID" value="CAB4884026.1"/>
    <property type="molecule type" value="Genomic_DNA"/>
</dbReference>
<name>A0A6J7ELV0_9ZZZZ</name>
<gene>
    <name evidence="1" type="ORF">UFOPK3376_01878</name>
</gene>
<dbReference type="AlphaFoldDB" id="A0A6J7ELV0"/>